<feature type="zinc finger region" description="C3H1-type" evidence="1">
    <location>
        <begin position="183"/>
        <end position="220"/>
    </location>
</feature>
<dbReference type="Proteomes" id="UP001151760">
    <property type="component" value="Unassembled WGS sequence"/>
</dbReference>
<dbReference type="PANTHER" id="PTHR47481:SF41">
    <property type="entry name" value="COPIA-LIKE POLYPROTEIN_RETROTRANSPOSON"/>
    <property type="match status" value="1"/>
</dbReference>
<protein>
    <submittedName>
        <fullName evidence="4">Ribonuclease H-like domain-containing protein</fullName>
    </submittedName>
</protein>
<dbReference type="InterPro" id="IPR054722">
    <property type="entry name" value="PolX-like_BBD"/>
</dbReference>
<dbReference type="InterPro" id="IPR000571">
    <property type="entry name" value="Znf_CCCH"/>
</dbReference>
<comment type="caution">
    <text evidence="4">The sequence shown here is derived from an EMBL/GenBank/DDBJ whole genome shotgun (WGS) entry which is preliminary data.</text>
</comment>
<evidence type="ECO:0000256" key="1">
    <source>
        <dbReference type="PROSITE-ProRule" id="PRU00723"/>
    </source>
</evidence>
<keyword evidence="1" id="KW-0862">Zinc</keyword>
<dbReference type="PROSITE" id="PS50103">
    <property type="entry name" value="ZF_C3H1"/>
    <property type="match status" value="1"/>
</dbReference>
<dbReference type="EMBL" id="BQNB010013476">
    <property type="protein sequence ID" value="GJT16471.1"/>
    <property type="molecule type" value="Genomic_DNA"/>
</dbReference>
<keyword evidence="1" id="KW-0479">Metal-binding</keyword>
<evidence type="ECO:0000256" key="2">
    <source>
        <dbReference type="SAM" id="MobiDB-lite"/>
    </source>
</evidence>
<dbReference type="Pfam" id="PF22936">
    <property type="entry name" value="Pol_BBD"/>
    <property type="match status" value="1"/>
</dbReference>
<reference evidence="4" key="2">
    <citation type="submission" date="2022-01" db="EMBL/GenBank/DDBJ databases">
        <authorList>
            <person name="Yamashiro T."/>
            <person name="Shiraishi A."/>
            <person name="Satake H."/>
            <person name="Nakayama K."/>
        </authorList>
    </citation>
    <scope>NUCLEOTIDE SEQUENCE</scope>
</reference>
<keyword evidence="5" id="KW-1185">Reference proteome</keyword>
<evidence type="ECO:0000259" key="3">
    <source>
        <dbReference type="PROSITE" id="PS50103"/>
    </source>
</evidence>
<dbReference type="PANTHER" id="PTHR47481">
    <property type="match status" value="1"/>
</dbReference>
<feature type="domain" description="C3H1-type" evidence="3">
    <location>
        <begin position="183"/>
        <end position="220"/>
    </location>
</feature>
<accession>A0ABQ5BRS0</accession>
<dbReference type="InterPro" id="IPR025724">
    <property type="entry name" value="GAG-pre-integrase_dom"/>
</dbReference>
<name>A0ABQ5BRS0_9ASTR</name>
<evidence type="ECO:0000313" key="5">
    <source>
        <dbReference type="Proteomes" id="UP001151760"/>
    </source>
</evidence>
<feature type="region of interest" description="Disordered" evidence="2">
    <location>
        <begin position="303"/>
        <end position="322"/>
    </location>
</feature>
<dbReference type="Pfam" id="PF13976">
    <property type="entry name" value="gag_pre-integrs"/>
    <property type="match status" value="1"/>
</dbReference>
<gene>
    <name evidence="4" type="ORF">Tco_0875177</name>
</gene>
<dbReference type="Pfam" id="PF14223">
    <property type="entry name" value="Retrotran_gag_2"/>
    <property type="match status" value="1"/>
</dbReference>
<reference evidence="4" key="1">
    <citation type="journal article" date="2022" name="Int. J. Mol. Sci.">
        <title>Draft Genome of Tanacetum Coccineum: Genomic Comparison of Closely Related Tanacetum-Family Plants.</title>
        <authorList>
            <person name="Yamashiro T."/>
            <person name="Shiraishi A."/>
            <person name="Nakayama K."/>
            <person name="Satake H."/>
        </authorList>
    </citation>
    <scope>NUCLEOTIDE SEQUENCE</scope>
</reference>
<organism evidence="4 5">
    <name type="scientific">Tanacetum coccineum</name>
    <dbReference type="NCBI Taxonomy" id="301880"/>
    <lineage>
        <taxon>Eukaryota</taxon>
        <taxon>Viridiplantae</taxon>
        <taxon>Streptophyta</taxon>
        <taxon>Embryophyta</taxon>
        <taxon>Tracheophyta</taxon>
        <taxon>Spermatophyta</taxon>
        <taxon>Magnoliopsida</taxon>
        <taxon>eudicotyledons</taxon>
        <taxon>Gunneridae</taxon>
        <taxon>Pentapetalae</taxon>
        <taxon>asterids</taxon>
        <taxon>campanulids</taxon>
        <taxon>Asterales</taxon>
        <taxon>Asteraceae</taxon>
        <taxon>Asteroideae</taxon>
        <taxon>Anthemideae</taxon>
        <taxon>Anthemidinae</taxon>
        <taxon>Tanacetum</taxon>
    </lineage>
</organism>
<proteinExistence type="predicted"/>
<evidence type="ECO:0000313" key="4">
    <source>
        <dbReference type="EMBL" id="GJT16471.1"/>
    </source>
</evidence>
<keyword evidence="1" id="KW-0863">Zinc-finger</keyword>
<feature type="compositionally biased region" description="Low complexity" evidence="2">
    <location>
        <begin position="303"/>
        <end position="317"/>
    </location>
</feature>
<sequence length="592" mass="65469">MTGSAAPSTPLSEKLSLVTHHHLLTRVPVKLDLDNWNYGSWQFFFEQLCHSYEVITFIHGPSTTPTSSTQNIPTPFTPEEQKVDKIVLSWIFTTLSDPLQARLVVARPRSAMEAWDLLSEIVKDNKRSRTNALKAELRALKLGDQTMEAYFQKIESIVTILASLESHVNDEDVVHYALEGLPEKYNQVCGYMHYKDTFPNLKTARSCRFGSNCRYVHDENAKSTTSNTPRQSSNTTDALLAKILDKLVLHESGPSRNNIPSTQNNTPVAYTATSIPTPYFVNQPAPYLAPPPGFSYPVAQTHVAQQQSTQPQQISQPASHQPAHVFPAAGTAHQAQPSIPPGFVTGPINNAGQPTMLPQAFTAGTLHDPTTGAWNMDTGASSHLNNSVTSLSTIFNSCIYPSVSVGDGHSIPVTNSGHSILPTPFKSLHLNNVLITPHIVKKLIFVRQFVHDNNCTIQFDSFGFSVKDFLTCRVLLRCDSTGDLYSVTAPSPILHAFLVSQHTWHQRLGHPGSEVLWRLVSSNFISCNKEKLPVLCHACQLGKHVRLPFVSSSSVVSACFDIIHSDVWTSPILSLSGFKYYVLFLDHYSQFV</sequence>